<dbReference type="GO" id="GO:0016874">
    <property type="term" value="F:ligase activity"/>
    <property type="evidence" value="ECO:0007669"/>
    <property type="project" value="UniProtKB-KW"/>
</dbReference>
<dbReference type="Gene3D" id="3.30.470.20">
    <property type="entry name" value="ATP-grasp fold, B domain"/>
    <property type="match status" value="1"/>
</dbReference>
<sequence>MLPAPGNRTEITAGSALDSVLPRDSLPPGYPTEWEADVLLTDGGVAHLRPIRPDDASMLVEFYDRVSPESKYLRFFAPYPKLSQRDVKRFTEVDYVDRVAFILTVGTQMIAVGRYDRAYRDDAEVAFLVEDAHQGRGIAQLLLEHLAEAARERGIVRFYAELLPQNARMASVFADAGYKVSKGFDDGVLHVEFPILPTDTSVGVMERREHRAESASMRRLLTAERLVVLGPGARVQGLISSLIEGGFRGDITAVSTDDVQVVGVRTAASVATVPGRIDLAVVSVPTRVLGGVVIDAAHKGAHAMVVLTGTDSPIDAARTVVNLARAYGIRALGPDALGVINTDPHCSLNATPGPMPRTGGVGLYCQSAAVGIGLLNYANRHDIGMSSVISSGEYADITANDVMQYWEDDEATRVCLLALDSIGNPRKFSRIARRLANRKPVVVLDPGRTHRAAHYGVRGGLGHAPDEAVDSLFRQAGVMVVHRRGAMFDIAKIASRQPLPRGPRVRLITNSPTLAVQMSHTIAGVGLLLDGEAVLLDPAADPQQFRAAAQAAMDDDRCGSVLVAAVYAYTGGTEQTQAALSGVAAGASKPVIAVLLDFETPEHAGHGPDLMGSLPTFDATVDAVHALAALTAYAHWRDRDAGAVPLLEVDQAAARKLVNSWLGAEPDGRTLEPDETAELLRTYGVKVVPSVAVATLEEATAAAQRLGWNVVLKATSLAVRGRPDQASVYRNIDDEDEMAEAWADLGRLVEQLGVSRQPGGGADAAAASAAPVVQAMAPPGVALALTSREDAAFGPIVSVGLDGIATELLGDVAYRVPPLLTADAAGMVRDLKAAPALFGRHGSRGIDVSAVEDMLHRMAQLADDLPQLASVSLRPCIASVNGIAVLGGTVTIAPTSAQRDPLARGL</sequence>
<dbReference type="SUPFAM" id="SSF56059">
    <property type="entry name" value="Glutathione synthetase ATP-binding domain-like"/>
    <property type="match status" value="1"/>
</dbReference>
<dbReference type="InterPro" id="IPR036291">
    <property type="entry name" value="NAD(P)-bd_dom_sf"/>
</dbReference>
<comment type="caution">
    <text evidence="4">The sequence shown here is derived from an EMBL/GenBank/DDBJ whole genome shotgun (WGS) entry which is preliminary data.</text>
</comment>
<dbReference type="SMART" id="SM00881">
    <property type="entry name" value="CoA_binding"/>
    <property type="match status" value="1"/>
</dbReference>
<dbReference type="InterPro" id="IPR016181">
    <property type="entry name" value="Acyl_CoA_acyltransferase"/>
</dbReference>
<dbReference type="Pfam" id="PF13549">
    <property type="entry name" value="ATP-grasp_5"/>
    <property type="match status" value="1"/>
</dbReference>
<organism evidence="4 5">
    <name type="scientific">Microlunatus ginsengisoli</name>
    <dbReference type="NCBI Taxonomy" id="363863"/>
    <lineage>
        <taxon>Bacteria</taxon>
        <taxon>Bacillati</taxon>
        <taxon>Actinomycetota</taxon>
        <taxon>Actinomycetes</taxon>
        <taxon>Propionibacteriales</taxon>
        <taxon>Propionibacteriaceae</taxon>
        <taxon>Microlunatus</taxon>
    </lineage>
</organism>
<dbReference type="RefSeq" id="WP_344802421.1">
    <property type="nucleotide sequence ID" value="NZ_BAABAB010000007.1"/>
</dbReference>
<dbReference type="SUPFAM" id="SSF52210">
    <property type="entry name" value="Succinyl-CoA synthetase domains"/>
    <property type="match status" value="2"/>
</dbReference>
<evidence type="ECO:0000256" key="1">
    <source>
        <dbReference type="PROSITE-ProRule" id="PRU00409"/>
    </source>
</evidence>
<feature type="domain" description="N-acetyltransferase" evidence="3">
    <location>
        <begin position="46"/>
        <end position="200"/>
    </location>
</feature>
<dbReference type="InterPro" id="IPR003781">
    <property type="entry name" value="CoA-bd"/>
</dbReference>
<evidence type="ECO:0000313" key="4">
    <source>
        <dbReference type="EMBL" id="GAA3611975.1"/>
    </source>
</evidence>
<dbReference type="Gene3D" id="3.40.50.261">
    <property type="entry name" value="Succinyl-CoA synthetase domains"/>
    <property type="match status" value="2"/>
</dbReference>
<keyword evidence="1" id="KW-0067">ATP-binding</keyword>
<reference evidence="5" key="1">
    <citation type="journal article" date="2019" name="Int. J. Syst. Evol. Microbiol.">
        <title>The Global Catalogue of Microorganisms (GCM) 10K type strain sequencing project: providing services to taxonomists for standard genome sequencing and annotation.</title>
        <authorList>
            <consortium name="The Broad Institute Genomics Platform"/>
            <consortium name="The Broad Institute Genome Sequencing Center for Infectious Disease"/>
            <person name="Wu L."/>
            <person name="Ma J."/>
        </authorList>
    </citation>
    <scope>NUCLEOTIDE SEQUENCE [LARGE SCALE GENOMIC DNA]</scope>
    <source>
        <strain evidence="5">JCM 16929</strain>
    </source>
</reference>
<evidence type="ECO:0000313" key="5">
    <source>
        <dbReference type="Proteomes" id="UP001501490"/>
    </source>
</evidence>
<dbReference type="PROSITE" id="PS50975">
    <property type="entry name" value="ATP_GRASP"/>
    <property type="match status" value="1"/>
</dbReference>
<keyword evidence="4" id="KW-0436">Ligase</keyword>
<dbReference type="PANTHER" id="PTHR42793">
    <property type="entry name" value="COA BINDING DOMAIN CONTAINING PROTEIN"/>
    <property type="match status" value="1"/>
</dbReference>
<dbReference type="EMBL" id="BAABAB010000007">
    <property type="protein sequence ID" value="GAA3611975.1"/>
    <property type="molecule type" value="Genomic_DNA"/>
</dbReference>
<evidence type="ECO:0000259" key="2">
    <source>
        <dbReference type="PROSITE" id="PS50975"/>
    </source>
</evidence>
<dbReference type="InterPro" id="IPR000182">
    <property type="entry name" value="GNAT_dom"/>
</dbReference>
<name>A0ABP6ZQG7_9ACTN</name>
<dbReference type="PANTHER" id="PTHR42793:SF1">
    <property type="entry name" value="PEPTIDYL-LYSINE N-ACETYLTRANSFERASE PATZ"/>
    <property type="match status" value="1"/>
</dbReference>
<dbReference type="Gene3D" id="3.40.630.30">
    <property type="match status" value="1"/>
</dbReference>
<dbReference type="Pfam" id="PF00583">
    <property type="entry name" value="Acetyltransf_1"/>
    <property type="match status" value="1"/>
</dbReference>
<protein>
    <submittedName>
        <fullName evidence="4">Bifunctional GNAT family N-acetyltransferase/acetate--CoA ligase family protein</fullName>
    </submittedName>
</protein>
<dbReference type="Gene3D" id="3.30.1490.20">
    <property type="entry name" value="ATP-grasp fold, A domain"/>
    <property type="match status" value="1"/>
</dbReference>
<dbReference type="Pfam" id="PF13380">
    <property type="entry name" value="CoA_binding_2"/>
    <property type="match status" value="1"/>
</dbReference>
<feature type="domain" description="ATP-grasp" evidence="2">
    <location>
        <begin position="677"/>
        <end position="722"/>
    </location>
</feature>
<dbReference type="SUPFAM" id="SSF51735">
    <property type="entry name" value="NAD(P)-binding Rossmann-fold domains"/>
    <property type="match status" value="1"/>
</dbReference>
<dbReference type="InterPro" id="IPR013815">
    <property type="entry name" value="ATP_grasp_subdomain_1"/>
</dbReference>
<dbReference type="InterPro" id="IPR016102">
    <property type="entry name" value="Succinyl-CoA_synth-like"/>
</dbReference>
<dbReference type="Gene3D" id="3.40.50.720">
    <property type="entry name" value="NAD(P)-binding Rossmann-like Domain"/>
    <property type="match status" value="1"/>
</dbReference>
<dbReference type="SUPFAM" id="SSF55729">
    <property type="entry name" value="Acyl-CoA N-acyltransferases (Nat)"/>
    <property type="match status" value="1"/>
</dbReference>
<dbReference type="Proteomes" id="UP001501490">
    <property type="component" value="Unassembled WGS sequence"/>
</dbReference>
<keyword evidence="1" id="KW-0547">Nucleotide-binding</keyword>
<dbReference type="Pfam" id="PF13607">
    <property type="entry name" value="Succ_CoA_lig"/>
    <property type="match status" value="1"/>
</dbReference>
<dbReference type="InterPro" id="IPR011761">
    <property type="entry name" value="ATP-grasp"/>
</dbReference>
<proteinExistence type="predicted"/>
<gene>
    <name evidence="4" type="ORF">GCM10022236_12240</name>
</gene>
<evidence type="ECO:0000259" key="3">
    <source>
        <dbReference type="PROSITE" id="PS51186"/>
    </source>
</evidence>
<keyword evidence="5" id="KW-1185">Reference proteome</keyword>
<dbReference type="CDD" id="cd04301">
    <property type="entry name" value="NAT_SF"/>
    <property type="match status" value="1"/>
</dbReference>
<accession>A0ABP6ZQG7</accession>
<dbReference type="InterPro" id="IPR032875">
    <property type="entry name" value="Succ_CoA_lig_flav_dom"/>
</dbReference>
<dbReference type="PROSITE" id="PS51186">
    <property type="entry name" value="GNAT"/>
    <property type="match status" value="1"/>
</dbReference>